<proteinExistence type="predicted"/>
<keyword evidence="3" id="KW-1185">Reference proteome</keyword>
<evidence type="ECO:0000313" key="3">
    <source>
        <dbReference type="Proteomes" id="UP000618460"/>
    </source>
</evidence>
<protein>
    <submittedName>
        <fullName evidence="2">Uncharacterized protein</fullName>
    </submittedName>
</protein>
<evidence type="ECO:0000313" key="2">
    <source>
        <dbReference type="EMBL" id="GGM31712.1"/>
    </source>
</evidence>
<keyword evidence="1" id="KW-0812">Transmembrane</keyword>
<dbReference type="EMBL" id="BMLG01000008">
    <property type="protein sequence ID" value="GGM31712.1"/>
    <property type="molecule type" value="Genomic_DNA"/>
</dbReference>
<reference evidence="2" key="2">
    <citation type="submission" date="2020-09" db="EMBL/GenBank/DDBJ databases">
        <authorList>
            <person name="Sun Q."/>
            <person name="Zhou Y."/>
        </authorList>
    </citation>
    <scope>NUCLEOTIDE SEQUENCE</scope>
    <source>
        <strain evidence="2">CGMCC 1.6333</strain>
    </source>
</reference>
<accession>A0A917TPB1</accession>
<keyword evidence="1" id="KW-1133">Transmembrane helix</keyword>
<organism evidence="2 3">
    <name type="scientific">Paraliobacillus quinghaiensis</name>
    <dbReference type="NCBI Taxonomy" id="470815"/>
    <lineage>
        <taxon>Bacteria</taxon>
        <taxon>Bacillati</taxon>
        <taxon>Bacillota</taxon>
        <taxon>Bacilli</taxon>
        <taxon>Bacillales</taxon>
        <taxon>Bacillaceae</taxon>
        <taxon>Paraliobacillus</taxon>
    </lineage>
</organism>
<evidence type="ECO:0000256" key="1">
    <source>
        <dbReference type="SAM" id="Phobius"/>
    </source>
</evidence>
<sequence>MLYFIGYLLLAAIISGIVTIIFPPAGAIIGIILLIGVFGAAWNKTKERLDILDAKAYEKKLNKKLSDDE</sequence>
<comment type="caution">
    <text evidence="2">The sequence shown here is derived from an EMBL/GenBank/DDBJ whole genome shotgun (WGS) entry which is preliminary data.</text>
</comment>
<reference evidence="2" key="1">
    <citation type="journal article" date="2014" name="Int. J. Syst. Evol. Microbiol.">
        <title>Complete genome sequence of Corynebacterium casei LMG S-19264T (=DSM 44701T), isolated from a smear-ripened cheese.</title>
        <authorList>
            <consortium name="US DOE Joint Genome Institute (JGI-PGF)"/>
            <person name="Walter F."/>
            <person name="Albersmeier A."/>
            <person name="Kalinowski J."/>
            <person name="Ruckert C."/>
        </authorList>
    </citation>
    <scope>NUCLEOTIDE SEQUENCE</scope>
    <source>
        <strain evidence="2">CGMCC 1.6333</strain>
    </source>
</reference>
<feature type="transmembrane region" description="Helical" evidence="1">
    <location>
        <begin position="6"/>
        <end position="39"/>
    </location>
</feature>
<name>A0A917TPB1_9BACI</name>
<dbReference type="AlphaFoldDB" id="A0A917TPB1"/>
<gene>
    <name evidence="2" type="ORF">GCM10011351_17390</name>
</gene>
<dbReference type="Proteomes" id="UP000618460">
    <property type="component" value="Unassembled WGS sequence"/>
</dbReference>
<keyword evidence="1" id="KW-0472">Membrane</keyword>